<comment type="catalytic activity">
    <reaction evidence="1">
        <text>allantoate + H2O = (S)-ureidoglycolate + urea</text>
        <dbReference type="Rhea" id="RHEA:11016"/>
        <dbReference type="ChEBI" id="CHEBI:15377"/>
        <dbReference type="ChEBI" id="CHEBI:16199"/>
        <dbReference type="ChEBI" id="CHEBI:17536"/>
        <dbReference type="ChEBI" id="CHEBI:57296"/>
        <dbReference type="EC" id="3.5.3.4"/>
    </reaction>
</comment>
<proteinExistence type="inferred from homology"/>
<sequence length="338" mass="37632">MTVQQLSLEDFTEQVSSQHTDVIGAKLGGSILGFSDEWFAEASNLIQPKPPIRDATKFVYSGAWYDGWETRRHNSEEYDWVIIKFGVSSAKLIGAEIDTAFFNGNHAPAISIEALNSDTDDVLNDKKWDVVFDKVECGPSQRHFFKIAELSKVYTHAKLKMYPDGGIARFRLYGDVVPNFQTLSVDSVIDYAAVQNGGVAVSFSDQHFGTADNLLLPGRGHDMSDGWETKRSRTAGHVDWVIIKLGTTVNIKEVVVDTAHFRGNFPNRISLKAINTDELKPSYDTDKWVSLLGEEKTYADKEHVFKDLLNNDAAYTHVALTIIPDGGVKRVRVLGTKS</sequence>
<dbReference type="Pfam" id="PF03561">
    <property type="entry name" value="Allantoicase"/>
    <property type="match status" value="2"/>
</dbReference>
<evidence type="ECO:0000259" key="8">
    <source>
        <dbReference type="Pfam" id="PF03561"/>
    </source>
</evidence>
<dbReference type="InterPro" id="IPR015908">
    <property type="entry name" value="Allantoicase_dom"/>
</dbReference>
<evidence type="ECO:0000256" key="3">
    <source>
        <dbReference type="ARBA" id="ARBA00012170"/>
    </source>
</evidence>
<dbReference type="NCBIfam" id="TIGR02961">
    <property type="entry name" value="allantoicase"/>
    <property type="match status" value="1"/>
</dbReference>
<organism evidence="9 10">
    <name type="scientific">Wickerhamomyces pijperi</name>
    <name type="common">Yeast</name>
    <name type="synonym">Pichia pijperi</name>
    <dbReference type="NCBI Taxonomy" id="599730"/>
    <lineage>
        <taxon>Eukaryota</taxon>
        <taxon>Fungi</taxon>
        <taxon>Dikarya</taxon>
        <taxon>Ascomycota</taxon>
        <taxon>Saccharomycotina</taxon>
        <taxon>Saccharomycetes</taxon>
        <taxon>Phaffomycetales</taxon>
        <taxon>Wickerhamomycetaceae</taxon>
        <taxon>Wickerhamomyces</taxon>
    </lineage>
</organism>
<name>A0A9P8Q092_WICPI</name>
<dbReference type="HAMAP" id="MF_00813">
    <property type="entry name" value="Allantoicase"/>
    <property type="match status" value="1"/>
</dbReference>
<dbReference type="EMBL" id="JAEUBG010004365">
    <property type="protein sequence ID" value="KAH3681608.1"/>
    <property type="molecule type" value="Genomic_DNA"/>
</dbReference>
<dbReference type="GO" id="GO:0000256">
    <property type="term" value="P:allantoin catabolic process"/>
    <property type="evidence" value="ECO:0007669"/>
    <property type="project" value="InterPro"/>
</dbReference>
<keyword evidence="4" id="KW-0659">Purine metabolism</keyword>
<evidence type="ECO:0000256" key="1">
    <source>
        <dbReference type="ARBA" id="ARBA00001314"/>
    </source>
</evidence>
<protein>
    <recommendedName>
        <fullName evidence="3">allantoicase</fullName>
        <ecNumber evidence="3">3.5.3.4</ecNumber>
    </recommendedName>
</protein>
<reference evidence="9" key="1">
    <citation type="journal article" date="2021" name="Open Biol.">
        <title>Shared evolutionary footprints suggest mitochondrial oxidative damage underlies multiple complex I losses in fungi.</title>
        <authorList>
            <person name="Schikora-Tamarit M.A."/>
            <person name="Marcet-Houben M."/>
            <person name="Nosek J."/>
            <person name="Gabaldon T."/>
        </authorList>
    </citation>
    <scope>NUCLEOTIDE SEQUENCE</scope>
    <source>
        <strain evidence="9">CBS2887</strain>
    </source>
</reference>
<dbReference type="Gene3D" id="2.60.120.260">
    <property type="entry name" value="Galactose-binding domain-like"/>
    <property type="match status" value="2"/>
</dbReference>
<evidence type="ECO:0000256" key="6">
    <source>
        <dbReference type="ARBA" id="ARBA00056910"/>
    </source>
</evidence>
<evidence type="ECO:0000256" key="5">
    <source>
        <dbReference type="ARBA" id="ARBA00022801"/>
    </source>
</evidence>
<evidence type="ECO:0000313" key="9">
    <source>
        <dbReference type="EMBL" id="KAH3681608.1"/>
    </source>
</evidence>
<dbReference type="GO" id="GO:0006144">
    <property type="term" value="P:purine nucleobase metabolic process"/>
    <property type="evidence" value="ECO:0007669"/>
    <property type="project" value="UniProtKB-KW"/>
</dbReference>
<comment type="function">
    <text evidence="6">Utilization of purines as secondary nitrogen sources, when primary sources are limiting.</text>
</comment>
<comment type="pathway">
    <text evidence="7">Nitrogen metabolism; (S)-allantoin degradation; (S)-ureidoglycolate from allantoate (aminidohydrolase route): step 1/1.</text>
</comment>
<comment type="similarity">
    <text evidence="2">Belongs to the allantoicase family.</text>
</comment>
<dbReference type="PANTHER" id="PTHR12045">
    <property type="entry name" value="ALLANTOICASE"/>
    <property type="match status" value="1"/>
</dbReference>
<evidence type="ECO:0000256" key="2">
    <source>
        <dbReference type="ARBA" id="ARBA00009242"/>
    </source>
</evidence>
<gene>
    <name evidence="9" type="ORF">WICPIJ_007424</name>
</gene>
<reference evidence="9" key="2">
    <citation type="submission" date="2021-01" db="EMBL/GenBank/DDBJ databases">
        <authorList>
            <person name="Schikora-Tamarit M.A."/>
        </authorList>
    </citation>
    <scope>NUCLEOTIDE SEQUENCE</scope>
    <source>
        <strain evidence="9">CBS2887</strain>
    </source>
</reference>
<dbReference type="SUPFAM" id="SSF49785">
    <property type="entry name" value="Galactose-binding domain-like"/>
    <property type="match status" value="2"/>
</dbReference>
<comment type="caution">
    <text evidence="9">The sequence shown here is derived from an EMBL/GenBank/DDBJ whole genome shotgun (WGS) entry which is preliminary data.</text>
</comment>
<evidence type="ECO:0000313" key="10">
    <source>
        <dbReference type="Proteomes" id="UP000774326"/>
    </source>
</evidence>
<keyword evidence="5" id="KW-0378">Hydrolase</keyword>
<dbReference type="InterPro" id="IPR008979">
    <property type="entry name" value="Galactose-bd-like_sf"/>
</dbReference>
<feature type="domain" description="Allantoicase" evidence="8">
    <location>
        <begin position="197"/>
        <end position="337"/>
    </location>
</feature>
<dbReference type="InterPro" id="IPR005164">
    <property type="entry name" value="Allantoicase"/>
</dbReference>
<dbReference type="Proteomes" id="UP000774326">
    <property type="component" value="Unassembled WGS sequence"/>
</dbReference>
<evidence type="ECO:0000256" key="7">
    <source>
        <dbReference type="ARBA" id="ARBA00060607"/>
    </source>
</evidence>
<dbReference type="PANTHER" id="PTHR12045:SF3">
    <property type="entry name" value="INACTIVE ALLANTOICASE-RELATED"/>
    <property type="match status" value="1"/>
</dbReference>
<evidence type="ECO:0000256" key="4">
    <source>
        <dbReference type="ARBA" id="ARBA00022631"/>
    </source>
</evidence>
<dbReference type="PIRSF" id="PIRSF016516">
    <property type="entry name" value="Allantoicase"/>
    <property type="match status" value="1"/>
</dbReference>
<accession>A0A9P8Q092</accession>
<dbReference type="OrthoDB" id="10266039at2759"/>
<keyword evidence="10" id="KW-1185">Reference proteome</keyword>
<dbReference type="FunFam" id="2.60.120.260:FF:000059">
    <property type="entry name" value="Probable allantoicase"/>
    <property type="match status" value="1"/>
</dbReference>
<feature type="domain" description="Allantoicase" evidence="8">
    <location>
        <begin position="28"/>
        <end position="176"/>
    </location>
</feature>
<dbReference type="FunFam" id="2.60.120.260:FF:000078">
    <property type="entry name" value="DAL2p Allantoicase"/>
    <property type="match status" value="1"/>
</dbReference>
<dbReference type="AlphaFoldDB" id="A0A9P8Q092"/>
<dbReference type="EC" id="3.5.3.4" evidence="3"/>
<dbReference type="GO" id="GO:0004037">
    <property type="term" value="F:allantoicase activity"/>
    <property type="evidence" value="ECO:0007669"/>
    <property type="project" value="UniProtKB-EC"/>
</dbReference>